<dbReference type="EMBL" id="CP012382">
    <property type="protein sequence ID" value="AKZ58075.1"/>
    <property type="molecule type" value="Genomic_DNA"/>
</dbReference>
<dbReference type="AlphaFoldDB" id="A0A0K2AY81"/>
<organism evidence="2 3">
    <name type="scientific">Streptomyces ambofaciens (strain ATCC 23877 / 3486 / DSM 40053 / JCM 4204 / NBRC 12836 / NRRL B-2516)</name>
    <dbReference type="NCBI Taxonomy" id="278992"/>
    <lineage>
        <taxon>Bacteria</taxon>
        <taxon>Bacillati</taxon>
        <taxon>Actinomycetota</taxon>
        <taxon>Actinomycetes</taxon>
        <taxon>Kitasatosporales</taxon>
        <taxon>Streptomycetaceae</taxon>
        <taxon>Streptomyces</taxon>
    </lineage>
</organism>
<reference evidence="3" key="1">
    <citation type="journal article" date="2015" name="J. Biotechnol.">
        <title>Complete genome sequence of Streptomyces ambofaciens ATCC 23877, the spiramycin producer.</title>
        <authorList>
            <person name="Thibessard A."/>
            <person name="Haas D."/>
            <person name="Gerbaud C."/>
            <person name="Aigle B."/>
            <person name="Lautru S."/>
            <person name="Pernodet J.L."/>
            <person name="Leblond P."/>
        </authorList>
    </citation>
    <scope>NUCLEOTIDE SEQUENCE [LARGE SCALE GENOMIC DNA]</scope>
    <source>
        <strain evidence="3">ATCC 23877 / 3486 / DSM 40053 / JCM 4204 / NBRC 12836 / NRRL B-2516</strain>
    </source>
</reference>
<gene>
    <name evidence="2" type="ORF">SAM23877_5030</name>
</gene>
<evidence type="ECO:0000313" key="3">
    <source>
        <dbReference type="Proteomes" id="UP000061018"/>
    </source>
</evidence>
<feature type="region of interest" description="Disordered" evidence="1">
    <location>
        <begin position="61"/>
        <end position="85"/>
    </location>
</feature>
<evidence type="ECO:0000256" key="1">
    <source>
        <dbReference type="SAM" id="MobiDB-lite"/>
    </source>
</evidence>
<evidence type="ECO:0000313" key="2">
    <source>
        <dbReference type="EMBL" id="AKZ58075.1"/>
    </source>
</evidence>
<name>A0A0K2AY81_STRA7</name>
<dbReference type="Proteomes" id="UP000061018">
    <property type="component" value="Chromosome"/>
</dbReference>
<proteinExistence type="predicted"/>
<protein>
    <submittedName>
        <fullName evidence="2">Uncharacterized protein</fullName>
    </submittedName>
</protein>
<sequence>MSRRGESPFTRTFRPGSTPWKYGCDLVDTEESKKTFRKGLYPPLRFASLFLAIGTARNTSLHRSPEPLFKSQDHAGQPGGRPFPC</sequence>
<accession>A0A0K2AY81</accession>
<dbReference type="KEGG" id="samb:SAM23877_5030"/>